<evidence type="ECO:0000313" key="1">
    <source>
        <dbReference type="EMBL" id="CAL5135221.1"/>
    </source>
</evidence>
<dbReference type="AlphaFoldDB" id="A0AAV2TGP0"/>
<proteinExistence type="predicted"/>
<evidence type="ECO:0000313" key="2">
    <source>
        <dbReference type="Proteomes" id="UP001497525"/>
    </source>
</evidence>
<organism evidence="1 2">
    <name type="scientific">Calicophoron daubneyi</name>
    <name type="common">Rumen fluke</name>
    <name type="synonym">Paramphistomum daubneyi</name>
    <dbReference type="NCBI Taxonomy" id="300641"/>
    <lineage>
        <taxon>Eukaryota</taxon>
        <taxon>Metazoa</taxon>
        <taxon>Spiralia</taxon>
        <taxon>Lophotrochozoa</taxon>
        <taxon>Platyhelminthes</taxon>
        <taxon>Trematoda</taxon>
        <taxon>Digenea</taxon>
        <taxon>Plagiorchiida</taxon>
        <taxon>Pronocephalata</taxon>
        <taxon>Paramphistomoidea</taxon>
        <taxon>Paramphistomidae</taxon>
        <taxon>Calicophoron</taxon>
    </lineage>
</organism>
<protein>
    <submittedName>
        <fullName evidence="1">Uncharacterized protein</fullName>
    </submittedName>
</protein>
<reference evidence="1" key="1">
    <citation type="submission" date="2024-06" db="EMBL/GenBank/DDBJ databases">
        <authorList>
            <person name="Liu X."/>
            <person name="Lenzi L."/>
            <person name="Haldenby T S."/>
            <person name="Uol C."/>
        </authorList>
    </citation>
    <scope>NUCLEOTIDE SEQUENCE</scope>
</reference>
<name>A0AAV2TGP0_CALDB</name>
<dbReference type="Proteomes" id="UP001497525">
    <property type="component" value="Unassembled WGS sequence"/>
</dbReference>
<accession>A0AAV2TGP0</accession>
<gene>
    <name evidence="1" type="ORF">CDAUBV1_LOCUS9397</name>
</gene>
<dbReference type="EMBL" id="CAXLJL010000256">
    <property type="protein sequence ID" value="CAL5135221.1"/>
    <property type="molecule type" value="Genomic_DNA"/>
</dbReference>
<sequence>MEDGIQLYRENLRRFSGLFSRMLYPASDADRCSAITPPSPSLESLSRNVVYLFNKQEYFRQAYNATLDRLCTLTKVIPEYAHPYLCNQEETRDDSDDVSSSEDEDDLSPEMIDFFIQTMQHRQRRDCSDVQAAGCNRSYLAPPLKKDNVPSHPISNEISAIETAILHHYEYSSCRDAPFWPHISLRNLSG</sequence>
<comment type="caution">
    <text evidence="1">The sequence shown here is derived from an EMBL/GenBank/DDBJ whole genome shotgun (WGS) entry which is preliminary data.</text>
</comment>